<name>A0A5B7EYQ1_PORTR</name>
<accession>A0A5B7EYQ1</accession>
<proteinExistence type="predicted"/>
<sequence length="72" mass="7811">MFGARWKVLKTFCIISANTQPSSGENSNMTATFTPRAVYEWASVQGEDANCLGTKVISPALLTLAALSCHFR</sequence>
<evidence type="ECO:0000313" key="2">
    <source>
        <dbReference type="Proteomes" id="UP000324222"/>
    </source>
</evidence>
<organism evidence="1 2">
    <name type="scientific">Portunus trituberculatus</name>
    <name type="common">Swimming crab</name>
    <name type="synonym">Neptunus trituberculatus</name>
    <dbReference type="NCBI Taxonomy" id="210409"/>
    <lineage>
        <taxon>Eukaryota</taxon>
        <taxon>Metazoa</taxon>
        <taxon>Ecdysozoa</taxon>
        <taxon>Arthropoda</taxon>
        <taxon>Crustacea</taxon>
        <taxon>Multicrustacea</taxon>
        <taxon>Malacostraca</taxon>
        <taxon>Eumalacostraca</taxon>
        <taxon>Eucarida</taxon>
        <taxon>Decapoda</taxon>
        <taxon>Pleocyemata</taxon>
        <taxon>Brachyura</taxon>
        <taxon>Eubrachyura</taxon>
        <taxon>Portunoidea</taxon>
        <taxon>Portunidae</taxon>
        <taxon>Portuninae</taxon>
        <taxon>Portunus</taxon>
    </lineage>
</organism>
<reference evidence="1 2" key="1">
    <citation type="submission" date="2019-05" db="EMBL/GenBank/DDBJ databases">
        <title>Another draft genome of Portunus trituberculatus and its Hox gene families provides insights of decapod evolution.</title>
        <authorList>
            <person name="Jeong J.-H."/>
            <person name="Song I."/>
            <person name="Kim S."/>
            <person name="Choi T."/>
            <person name="Kim D."/>
            <person name="Ryu S."/>
            <person name="Kim W."/>
        </authorList>
    </citation>
    <scope>NUCLEOTIDE SEQUENCE [LARGE SCALE GENOMIC DNA]</scope>
    <source>
        <tissue evidence="1">Muscle</tissue>
    </source>
</reference>
<keyword evidence="2" id="KW-1185">Reference proteome</keyword>
<evidence type="ECO:0000313" key="1">
    <source>
        <dbReference type="EMBL" id="MPC37993.1"/>
    </source>
</evidence>
<protein>
    <submittedName>
        <fullName evidence="1">Uncharacterized protein</fullName>
    </submittedName>
</protein>
<dbReference type="AlphaFoldDB" id="A0A5B7EYQ1"/>
<dbReference type="EMBL" id="VSRR010003944">
    <property type="protein sequence ID" value="MPC37993.1"/>
    <property type="molecule type" value="Genomic_DNA"/>
</dbReference>
<gene>
    <name evidence="1" type="ORF">E2C01_031489</name>
</gene>
<dbReference type="Proteomes" id="UP000324222">
    <property type="component" value="Unassembled WGS sequence"/>
</dbReference>
<comment type="caution">
    <text evidence="1">The sequence shown here is derived from an EMBL/GenBank/DDBJ whole genome shotgun (WGS) entry which is preliminary data.</text>
</comment>